<evidence type="ECO:0000256" key="1">
    <source>
        <dbReference type="ARBA" id="ARBA00022737"/>
    </source>
</evidence>
<keyword evidence="1" id="KW-0677">Repeat</keyword>
<dbReference type="InterPro" id="IPR043360">
    <property type="entry name" value="PP2B"/>
</dbReference>
<reference evidence="5 6" key="1">
    <citation type="journal article" date="2014" name="Genome Announc.">
        <title>Draft genome sequence of the pathogenic fungus Scedosporium apiospermum.</title>
        <authorList>
            <person name="Vandeputte P."/>
            <person name="Ghamrawi S."/>
            <person name="Rechenmann M."/>
            <person name="Iltis A."/>
            <person name="Giraud S."/>
            <person name="Fleury M."/>
            <person name="Thornton C."/>
            <person name="Delhaes L."/>
            <person name="Meyer W."/>
            <person name="Papon N."/>
            <person name="Bouchara J.P."/>
        </authorList>
    </citation>
    <scope>NUCLEOTIDE SEQUENCE [LARGE SCALE GENOMIC DNA]</scope>
    <source>
        <strain evidence="5 6">IHEM 14462</strain>
    </source>
</reference>
<dbReference type="OrthoDB" id="194358at2759"/>
<dbReference type="Gene3D" id="3.60.21.10">
    <property type="match status" value="1"/>
</dbReference>
<dbReference type="KEGG" id="sapo:SAPIO_CDS0638"/>
<dbReference type="Pfam" id="PF12796">
    <property type="entry name" value="Ank_2"/>
    <property type="match status" value="1"/>
</dbReference>
<feature type="compositionally biased region" description="Polar residues" evidence="3">
    <location>
        <begin position="1314"/>
        <end position="1327"/>
    </location>
</feature>
<dbReference type="InterPro" id="IPR027417">
    <property type="entry name" value="P-loop_NTPase"/>
</dbReference>
<evidence type="ECO:0000256" key="2">
    <source>
        <dbReference type="PROSITE-ProRule" id="PRU00023"/>
    </source>
</evidence>
<dbReference type="InterPro" id="IPR029052">
    <property type="entry name" value="Metallo-depent_PP-like"/>
</dbReference>
<dbReference type="InterPro" id="IPR004843">
    <property type="entry name" value="Calcineurin-like_PHP"/>
</dbReference>
<feature type="region of interest" description="Disordered" evidence="3">
    <location>
        <begin position="1288"/>
        <end position="1333"/>
    </location>
</feature>
<keyword evidence="6" id="KW-1185">Reference proteome</keyword>
<dbReference type="InterPro" id="IPR007111">
    <property type="entry name" value="NACHT_NTPase"/>
</dbReference>
<keyword evidence="2" id="KW-0040">ANK repeat</keyword>
<dbReference type="SMART" id="SM00248">
    <property type="entry name" value="ANK"/>
    <property type="match status" value="2"/>
</dbReference>
<dbReference type="GO" id="GO:0097720">
    <property type="term" value="P:calcineurin-mediated signaling"/>
    <property type="evidence" value="ECO:0007669"/>
    <property type="project" value="InterPro"/>
</dbReference>
<dbReference type="HOGENOM" id="CLU_256286_0_0_1"/>
<dbReference type="SMART" id="SM00156">
    <property type="entry name" value="PP2Ac"/>
    <property type="match status" value="1"/>
</dbReference>
<feature type="domain" description="NACHT" evidence="4">
    <location>
        <begin position="381"/>
        <end position="539"/>
    </location>
</feature>
<dbReference type="Gene3D" id="3.40.50.1820">
    <property type="entry name" value="alpha/beta hydrolase"/>
    <property type="match status" value="1"/>
</dbReference>
<gene>
    <name evidence="5" type="ORF">SAPIO_CDS0638</name>
</gene>
<dbReference type="InterPro" id="IPR036770">
    <property type="entry name" value="Ankyrin_rpt-contain_sf"/>
</dbReference>
<dbReference type="SUPFAM" id="SSF52540">
    <property type="entry name" value="P-loop containing nucleoside triphosphate hydrolases"/>
    <property type="match status" value="1"/>
</dbReference>
<dbReference type="PROSITE" id="PS50297">
    <property type="entry name" value="ANK_REP_REGION"/>
    <property type="match status" value="1"/>
</dbReference>
<organism evidence="5 6">
    <name type="scientific">Pseudallescheria apiosperma</name>
    <name type="common">Scedosporium apiospermum</name>
    <dbReference type="NCBI Taxonomy" id="563466"/>
    <lineage>
        <taxon>Eukaryota</taxon>
        <taxon>Fungi</taxon>
        <taxon>Dikarya</taxon>
        <taxon>Ascomycota</taxon>
        <taxon>Pezizomycotina</taxon>
        <taxon>Sordariomycetes</taxon>
        <taxon>Hypocreomycetidae</taxon>
        <taxon>Microascales</taxon>
        <taxon>Microascaceae</taxon>
        <taxon>Scedosporium</taxon>
    </lineage>
</organism>
<accession>A0A084GG73</accession>
<evidence type="ECO:0000313" key="5">
    <source>
        <dbReference type="EMBL" id="KEZ46335.1"/>
    </source>
</evidence>
<dbReference type="InterPro" id="IPR006186">
    <property type="entry name" value="Ser/Thr-sp_prot-phosphatase"/>
</dbReference>
<dbReference type="Pfam" id="PF24883">
    <property type="entry name" value="NPHP3_N"/>
    <property type="match status" value="1"/>
</dbReference>
<dbReference type="GO" id="GO:0033192">
    <property type="term" value="F:calmodulin-dependent protein phosphatase activity"/>
    <property type="evidence" value="ECO:0007669"/>
    <property type="project" value="InterPro"/>
</dbReference>
<dbReference type="PANTHER" id="PTHR45673">
    <property type="entry name" value="SERINE/THREONINE-PROTEIN PHOSPHATASE 2B CATALYTIC SUBUNIT 1-RELATED"/>
    <property type="match status" value="1"/>
</dbReference>
<dbReference type="RefSeq" id="XP_016646134.1">
    <property type="nucleotide sequence ID" value="XM_016783368.1"/>
</dbReference>
<dbReference type="InterPro" id="IPR056884">
    <property type="entry name" value="NPHP3-like_N"/>
</dbReference>
<dbReference type="SUPFAM" id="SSF56300">
    <property type="entry name" value="Metallo-dependent phosphatases"/>
    <property type="match status" value="1"/>
</dbReference>
<dbReference type="Pfam" id="PF00149">
    <property type="entry name" value="Metallophos"/>
    <property type="match status" value="1"/>
</dbReference>
<dbReference type="EMBL" id="JOWA01000033">
    <property type="protein sequence ID" value="KEZ46335.1"/>
    <property type="molecule type" value="Genomic_DNA"/>
</dbReference>
<dbReference type="PROSITE" id="PS50837">
    <property type="entry name" value="NACHT"/>
    <property type="match status" value="1"/>
</dbReference>
<proteinExistence type="predicted"/>
<evidence type="ECO:0000256" key="3">
    <source>
        <dbReference type="SAM" id="MobiDB-lite"/>
    </source>
</evidence>
<dbReference type="PRINTS" id="PR00114">
    <property type="entry name" value="STPHPHTASE"/>
</dbReference>
<dbReference type="VEuPathDB" id="FungiDB:SAPIO_CDS0638"/>
<sequence length="1371" mass="153911">MDFLGRLKERDKIKKVSIKNTGEDEHTKAATASASKERSGLFTLHSLPSEASNTTLDVIAVHGLGGNWQNTWTASNGKLWLRDFLPLQLQHIGLAARVLSFGYDSESFFSKSTSDIDDVARVFVDFLDAMRQSEDEKARPIIILAHSLGGVALNLCHERQNLYGHLLPNIKAVMFFAVPHRGADIAYWGLFAQRLLHYGQLTIRGNDEFLKALQRNSEVFAKISQQFVERAQALRIVTFLESERLGGQLIVERNSAELLLPNEKVVTVPAANHRTICKFSATSDQNYFLVSANILAVARDLVQEGMASDNLAAKTENAITSLPTINSDDESEKLLQLLFLTDPKDDVAAISRERGDRHPGTCEWLGDREEYKSWFNSADPSYLAITGLPGIGKTTLARFILEKLAAHVKGSPNHMLLYYFFDNKIEDRRTALTLVRSLVWQAVSQHDELWKIMGNDLRLKGDGILTFDTLWMHLQSMLQPASFSTVYILIDALDECDDASRSTVLWALSRIAADAAKQAGLPIKIVVTARPEAEIEEALGQDWLRLRIDSALINIDLMNFINSKVKDMAAAKHIPETMAGEIKDALTKHASGTFLWASFVVQELSRTPLHKIRRALKELPRGLDEVYCRILRRIDKENREDVKVILTWITTTARPLTTTELALAFGTETKHWADPTSPTSEEVSECSAIYLCCQALVYKDSETDEIRLVHQSVKDFLTGPRLEVESDISDFRIFPESANNAVFRVCWTYLSWPEFKSYFDVSKRVDSKIEKIQGESIADSTQAPQNCLIRYAMENCLTHADAAYTAEGFDWSVLSMLPNLRDQWLLKAIQSDEGDLARSLLDNGADANARGPDGDGALHYVAQTGNLAVARAIIQSGTNLDLKNDLGITPVYEAAHAKNSDVFFLFLAYGAKAELYTAERVCTGVPNKARCFPTESDIYLEGEGGVPNTDFLKAHFYREGRLTGSQAIQLLSRARELLRTEPNLLHLEYPVVIAGMLHGQYYDLLKLLTVGGDPSDTQYLFLGNYVNRGYFSAETMFLLLALKIRYPTTFWLLRGQHECRLLTDYFTFKIECLNKYSEEVWEAFIETFSALPLAAIVGKQVFCASGGLSPHMIKAEEIDEIDRFQEIPQSGLFCDLMWSQYDEEYDSKQGDDDLLFVHNHVKGISYFYTYEVVSRFLQANNFLALVTSTFKQDSGYRLLRKSSTGFPSIVDVCSVPNYLDVYGNKGAVIHLTDSTWDIRQFNAGPHPYILPNLMDAFTWSLPFVVEKISDMYLEILRSTSGWCDSGKLIGSPRKEEPTADPASKIAVEKKSRDTSSASCENQPQTEPDPTVDEAYFLEQLQREFPGGLRLPPVWDLTHLLIALSAAEKDRA</sequence>
<dbReference type="GeneID" id="27718790"/>
<dbReference type="InterPro" id="IPR002110">
    <property type="entry name" value="Ankyrin_rpt"/>
</dbReference>
<dbReference type="InterPro" id="IPR029058">
    <property type="entry name" value="AB_hydrolase_fold"/>
</dbReference>
<protein>
    <recommendedName>
        <fullName evidence="4">NACHT domain-containing protein</fullName>
    </recommendedName>
</protein>
<dbReference type="OMA" id="HALLEMI"/>
<evidence type="ECO:0000259" key="4">
    <source>
        <dbReference type="PROSITE" id="PS50837"/>
    </source>
</evidence>
<dbReference type="Gene3D" id="3.40.50.300">
    <property type="entry name" value="P-loop containing nucleotide triphosphate hydrolases"/>
    <property type="match status" value="1"/>
</dbReference>
<dbReference type="SUPFAM" id="SSF53474">
    <property type="entry name" value="alpha/beta-Hydrolases"/>
    <property type="match status" value="1"/>
</dbReference>
<dbReference type="SUPFAM" id="SSF48403">
    <property type="entry name" value="Ankyrin repeat"/>
    <property type="match status" value="1"/>
</dbReference>
<dbReference type="Proteomes" id="UP000028545">
    <property type="component" value="Unassembled WGS sequence"/>
</dbReference>
<evidence type="ECO:0000313" key="6">
    <source>
        <dbReference type="Proteomes" id="UP000028545"/>
    </source>
</evidence>
<dbReference type="Gene3D" id="1.25.40.20">
    <property type="entry name" value="Ankyrin repeat-containing domain"/>
    <property type="match status" value="1"/>
</dbReference>
<name>A0A084GG73_PSEDA</name>
<dbReference type="InterPro" id="IPR054471">
    <property type="entry name" value="GPIID_WHD"/>
</dbReference>
<feature type="repeat" description="ANK" evidence="2">
    <location>
        <begin position="853"/>
        <end position="885"/>
    </location>
</feature>
<comment type="caution">
    <text evidence="5">The sequence shown here is derived from an EMBL/GenBank/DDBJ whole genome shotgun (WGS) entry which is preliminary data.</text>
</comment>
<dbReference type="PROSITE" id="PS50088">
    <property type="entry name" value="ANK_REPEAT"/>
    <property type="match status" value="1"/>
</dbReference>
<dbReference type="Pfam" id="PF22939">
    <property type="entry name" value="WHD_GPIID"/>
    <property type="match status" value="1"/>
</dbReference>